<gene>
    <name evidence="2" type="ORF">ED236_05870</name>
</gene>
<feature type="signal peptide" evidence="1">
    <location>
        <begin position="1"/>
        <end position="33"/>
    </location>
</feature>
<evidence type="ECO:0000313" key="2">
    <source>
        <dbReference type="EMBL" id="ROH87198.1"/>
    </source>
</evidence>
<dbReference type="EMBL" id="RJVP01000002">
    <property type="protein sequence ID" value="ROH87198.1"/>
    <property type="molecule type" value="Genomic_DNA"/>
</dbReference>
<dbReference type="Proteomes" id="UP000275137">
    <property type="component" value="Unassembled WGS sequence"/>
</dbReference>
<keyword evidence="3" id="KW-1185">Reference proteome</keyword>
<feature type="chain" id="PRO_5018263555" evidence="1">
    <location>
        <begin position="34"/>
        <end position="134"/>
    </location>
</feature>
<evidence type="ECO:0000313" key="3">
    <source>
        <dbReference type="Proteomes" id="UP000275137"/>
    </source>
</evidence>
<sequence length="134" mass="14913">MHVFRQHRRFISWLAALAIVLNALMPTVSHAMAAAQQEAAPWLEVCTVYGIKYLSQSVQDQQNADPAPERSDMQNMQHCPYCTVHAASVVMLHDTGLPVLQPLTQYRVAALFLHSPRPLFVWASSNPRAPPALA</sequence>
<reference evidence="2 3" key="1">
    <citation type="submission" date="2018-10" db="EMBL/GenBank/DDBJ databases">
        <authorList>
            <person name="Chen W.-M."/>
        </authorList>
    </citation>
    <scope>NUCLEOTIDE SEQUENCE [LARGE SCALE GENOMIC DNA]</scope>
    <source>
        <strain evidence="2 3">H-5</strain>
    </source>
</reference>
<organism evidence="2 3">
    <name type="scientific">Pseudomethylobacillus aquaticus</name>
    <dbReference type="NCBI Taxonomy" id="2676064"/>
    <lineage>
        <taxon>Bacteria</taxon>
        <taxon>Pseudomonadati</taxon>
        <taxon>Pseudomonadota</taxon>
        <taxon>Betaproteobacteria</taxon>
        <taxon>Nitrosomonadales</taxon>
        <taxon>Methylophilaceae</taxon>
        <taxon>Pseudomethylobacillus</taxon>
    </lineage>
</organism>
<evidence type="ECO:0000256" key="1">
    <source>
        <dbReference type="SAM" id="SignalP"/>
    </source>
</evidence>
<dbReference type="AlphaFoldDB" id="A0A3N0V3Z5"/>
<dbReference type="InterPro" id="IPR021333">
    <property type="entry name" value="DUF2946"/>
</dbReference>
<keyword evidence="1" id="KW-0732">Signal</keyword>
<comment type="caution">
    <text evidence="2">The sequence shown here is derived from an EMBL/GenBank/DDBJ whole genome shotgun (WGS) entry which is preliminary data.</text>
</comment>
<protein>
    <submittedName>
        <fullName evidence="2">DUF2946 domain-containing protein</fullName>
    </submittedName>
</protein>
<proteinExistence type="predicted"/>
<accession>A0A3N0V3Z5</accession>
<name>A0A3N0V3Z5_9PROT</name>
<dbReference type="Pfam" id="PF11162">
    <property type="entry name" value="DUF2946"/>
    <property type="match status" value="1"/>
</dbReference>